<keyword evidence="2" id="KW-1185">Reference proteome</keyword>
<name>A0A0N4YHD5_NIPBR</name>
<dbReference type="Proteomes" id="UP000271162">
    <property type="component" value="Unassembled WGS sequence"/>
</dbReference>
<dbReference type="EMBL" id="UYSL01022123">
    <property type="protein sequence ID" value="VDL79864.1"/>
    <property type="molecule type" value="Genomic_DNA"/>
</dbReference>
<dbReference type="AlphaFoldDB" id="A0A0N4YHD5"/>
<gene>
    <name evidence="1" type="ORF">NBR_LOCUS16269</name>
</gene>
<organism evidence="3">
    <name type="scientific">Nippostrongylus brasiliensis</name>
    <name type="common">Rat hookworm</name>
    <dbReference type="NCBI Taxonomy" id="27835"/>
    <lineage>
        <taxon>Eukaryota</taxon>
        <taxon>Metazoa</taxon>
        <taxon>Ecdysozoa</taxon>
        <taxon>Nematoda</taxon>
        <taxon>Chromadorea</taxon>
        <taxon>Rhabditida</taxon>
        <taxon>Rhabditina</taxon>
        <taxon>Rhabditomorpha</taxon>
        <taxon>Strongyloidea</taxon>
        <taxon>Heligmosomidae</taxon>
        <taxon>Nippostrongylus</taxon>
    </lineage>
</organism>
<reference evidence="1 2" key="2">
    <citation type="submission" date="2018-11" db="EMBL/GenBank/DDBJ databases">
        <authorList>
            <consortium name="Pathogen Informatics"/>
        </authorList>
    </citation>
    <scope>NUCLEOTIDE SEQUENCE [LARGE SCALE GENOMIC DNA]</scope>
</reference>
<accession>A0A0N4YHD5</accession>
<evidence type="ECO:0000313" key="1">
    <source>
        <dbReference type="EMBL" id="VDL79864.1"/>
    </source>
</evidence>
<protein>
    <submittedName>
        <fullName evidence="1 3">Uncharacterized protein</fullName>
    </submittedName>
</protein>
<evidence type="ECO:0000313" key="2">
    <source>
        <dbReference type="Proteomes" id="UP000271162"/>
    </source>
</evidence>
<proteinExistence type="predicted"/>
<reference evidence="3" key="1">
    <citation type="submission" date="2017-02" db="UniProtKB">
        <authorList>
            <consortium name="WormBaseParasite"/>
        </authorList>
    </citation>
    <scope>IDENTIFICATION</scope>
</reference>
<evidence type="ECO:0000313" key="3">
    <source>
        <dbReference type="WBParaSite" id="NBR_0001626801-mRNA-1"/>
    </source>
</evidence>
<dbReference type="WBParaSite" id="NBR_0001626801-mRNA-1">
    <property type="protein sequence ID" value="NBR_0001626801-mRNA-1"/>
    <property type="gene ID" value="NBR_0001626801"/>
</dbReference>
<sequence length="33" mass="3972">MFLCDNNIMGSFYRNRSSWKSVVWSWRSTAGHF</sequence>